<evidence type="ECO:0000256" key="1">
    <source>
        <dbReference type="ARBA" id="ARBA00008894"/>
    </source>
</evidence>
<keyword evidence="2" id="KW-0433">Leucine-rich repeat</keyword>
<dbReference type="SUPFAM" id="SSF52540">
    <property type="entry name" value="P-loop containing nucleoside triphosphate hydrolases"/>
    <property type="match status" value="1"/>
</dbReference>
<evidence type="ECO:0000256" key="3">
    <source>
        <dbReference type="ARBA" id="ARBA00022737"/>
    </source>
</evidence>
<dbReference type="InterPro" id="IPR027417">
    <property type="entry name" value="P-loop_NTPase"/>
</dbReference>
<feature type="coiled-coil region" evidence="7">
    <location>
        <begin position="118"/>
        <end position="145"/>
    </location>
</feature>
<evidence type="ECO:0000313" key="13">
    <source>
        <dbReference type="Proteomes" id="UP001341281"/>
    </source>
</evidence>
<dbReference type="InterPro" id="IPR044974">
    <property type="entry name" value="Disease_R_plants"/>
</dbReference>
<dbReference type="GO" id="GO:0043531">
    <property type="term" value="F:ADP binding"/>
    <property type="evidence" value="ECO:0007669"/>
    <property type="project" value="InterPro"/>
</dbReference>
<dbReference type="Proteomes" id="UP001341281">
    <property type="component" value="Chromosome 01"/>
</dbReference>
<dbReference type="Pfam" id="PF18052">
    <property type="entry name" value="Rx_N"/>
    <property type="match status" value="1"/>
</dbReference>
<comment type="similarity">
    <text evidence="1">Belongs to the disease resistance NB-LRR family.</text>
</comment>
<feature type="domain" description="Disease resistance N-terminal" evidence="9">
    <location>
        <begin position="7"/>
        <end position="96"/>
    </location>
</feature>
<sequence>MEAVTGAMSTLLPKLADLITKEYNLQKSVRAEITFLNTELEYMQAALRKLYEAPIDQPPDPLDKLWARNVRELSYDLEDSIDAFMVHIENHAPSKANTNSFKAFLDRSMNLLRRGKIRHNISIDIEEYKRRIKEVREQRDRYKVDTIATKPLRPSVDSLRQRAIYEDAKKLIGIEEKSNDIIKILMEEEEDMPSNRKQKIVSIVGVGGLGKTTLANTVYSKVKGKYAHRAFVTVSNTPVMDKIFKDILHQLDGAKYSNIKVENWDEKQLIGELRDLLSDKRYIIVIDDIWNKLAWTNIQYALINNELGSRIIITTRIHDVAKQASYVYDLKPLSPVDSRKLFFLTIFSIEECYLPKELDEESKNILRKCGGVPLAIITIGSMLASKSERENTREYWSKVYKSMGCGLQNSSNDSLYDMRSILSVSYYDLLPHLMTCLLYLSLYPEDYMITTEDLILKWIGEGFVPERNRKDMFEVGKDYVHELANRSLIQLSHTGDDSLKTINFVRIHDMVLDLIIFLSKEEHFLTKLGAKEPDESVQNKIRRLSAQTSNEENERKLGKEKCSHVRSLIVFKGAFNLLPELSSFPFLRVLDITAVELDNHQWRDICNLLYLSYLALHLESITDIPEDIGKAKTLADIKGTEVVKWPSSVVPLQLVYFRFGGRLIIPDWFGDLKSLQELIGVVDVKSPATLDVLGELNKLRQITLFFNEWNEGYEQPFLSCLSRLLRLKTLIICGKHDNNDLASRCDKLSPGPQQLHAMRTICAICSVPKWMSSLCSLTVLRISLQTLGEEGLQILGRLPFLSHLTITMWPSWIPRDEELLVIDNVYPFLSLTKFKIYNREVMFAQGAMQKLRTLKFFVRETMDQFGNSGFGLENLSSLEDIFVSIILSHANHKELDTAENAIKKAVDMNPNKPKLKIYMVTSLSI</sequence>
<dbReference type="Gene3D" id="3.40.50.300">
    <property type="entry name" value="P-loop containing nucleotide triphosphate hydrolases"/>
    <property type="match status" value="1"/>
</dbReference>
<evidence type="ECO:0000256" key="4">
    <source>
        <dbReference type="ARBA" id="ARBA00022741"/>
    </source>
</evidence>
<dbReference type="InterPro" id="IPR058922">
    <property type="entry name" value="WHD_DRP"/>
</dbReference>
<dbReference type="FunFam" id="1.10.10.10:FF:000322">
    <property type="entry name" value="Probable disease resistance protein At1g63360"/>
    <property type="match status" value="1"/>
</dbReference>
<keyword evidence="3" id="KW-0677">Repeat</keyword>
<dbReference type="Gene3D" id="1.10.10.10">
    <property type="entry name" value="Winged helix-like DNA-binding domain superfamily/Winged helix DNA-binding domain"/>
    <property type="match status" value="1"/>
</dbReference>
<reference evidence="12 13" key="1">
    <citation type="submission" date="2024-02" db="EMBL/GenBank/DDBJ databases">
        <title>High-quality chromosome-scale genome assembly of Pensacola bahiagrass (Paspalum notatum Flugge var. saurae).</title>
        <authorList>
            <person name="Vega J.M."/>
            <person name="Podio M."/>
            <person name="Orjuela J."/>
            <person name="Siena L.A."/>
            <person name="Pessino S.C."/>
            <person name="Combes M.C."/>
            <person name="Mariac C."/>
            <person name="Albertini E."/>
            <person name="Pupilli F."/>
            <person name="Ortiz J.P.A."/>
            <person name="Leblanc O."/>
        </authorList>
    </citation>
    <scope>NUCLEOTIDE SEQUENCE [LARGE SCALE GENOMIC DNA]</scope>
    <source>
        <strain evidence="12">R1</strain>
        <tissue evidence="12">Leaf</tissue>
    </source>
</reference>
<dbReference type="PANTHER" id="PTHR23155:SF1229">
    <property type="entry name" value="OS11G0550500 PROTEIN"/>
    <property type="match status" value="1"/>
</dbReference>
<dbReference type="GO" id="GO:0042742">
    <property type="term" value="P:defense response to bacterium"/>
    <property type="evidence" value="ECO:0007669"/>
    <property type="project" value="UniProtKB-ARBA"/>
</dbReference>
<dbReference type="Pfam" id="PF23559">
    <property type="entry name" value="WHD_DRP"/>
    <property type="match status" value="1"/>
</dbReference>
<dbReference type="EMBL" id="CP144745">
    <property type="protein sequence ID" value="WVZ51266.1"/>
    <property type="molecule type" value="Genomic_DNA"/>
</dbReference>
<keyword evidence="13" id="KW-1185">Reference proteome</keyword>
<evidence type="ECO:0000259" key="11">
    <source>
        <dbReference type="Pfam" id="PF23598"/>
    </source>
</evidence>
<accession>A0AAQ3PJS8</accession>
<proteinExistence type="inferred from homology"/>
<name>A0AAQ3PJS8_PASNO</name>
<evidence type="ECO:0000259" key="10">
    <source>
        <dbReference type="Pfam" id="PF23559"/>
    </source>
</evidence>
<evidence type="ECO:0000256" key="7">
    <source>
        <dbReference type="SAM" id="Coils"/>
    </source>
</evidence>
<feature type="domain" description="Disease resistance R13L4/SHOC-2-like LRR" evidence="11">
    <location>
        <begin position="564"/>
        <end position="915"/>
    </location>
</feature>
<dbReference type="CDD" id="cd14798">
    <property type="entry name" value="RX-CC_like"/>
    <property type="match status" value="1"/>
</dbReference>
<keyword evidence="4" id="KW-0547">Nucleotide-binding</keyword>
<evidence type="ECO:0000256" key="6">
    <source>
        <dbReference type="ARBA" id="ARBA00023054"/>
    </source>
</evidence>
<dbReference type="InterPro" id="IPR055414">
    <property type="entry name" value="LRR_R13L4/SHOC2-like"/>
</dbReference>
<dbReference type="FunFam" id="3.40.50.300:FF:001091">
    <property type="entry name" value="Probable disease resistance protein At1g61300"/>
    <property type="match status" value="1"/>
</dbReference>
<dbReference type="InterPro" id="IPR041118">
    <property type="entry name" value="Rx_N"/>
</dbReference>
<keyword evidence="6 7" id="KW-0175">Coiled coil</keyword>
<keyword evidence="5" id="KW-0611">Plant defense</keyword>
<dbReference type="Gene3D" id="3.80.10.10">
    <property type="entry name" value="Ribonuclease Inhibitor"/>
    <property type="match status" value="1"/>
</dbReference>
<dbReference type="Gene3D" id="1.10.8.430">
    <property type="entry name" value="Helical domain of apoptotic protease-activating factors"/>
    <property type="match status" value="1"/>
</dbReference>
<dbReference type="SUPFAM" id="SSF52058">
    <property type="entry name" value="L domain-like"/>
    <property type="match status" value="1"/>
</dbReference>
<dbReference type="InterPro" id="IPR032675">
    <property type="entry name" value="LRR_dom_sf"/>
</dbReference>
<feature type="domain" description="NB-ARC" evidence="8">
    <location>
        <begin position="176"/>
        <end position="342"/>
    </location>
</feature>
<evidence type="ECO:0000259" key="8">
    <source>
        <dbReference type="Pfam" id="PF00931"/>
    </source>
</evidence>
<dbReference type="InterPro" id="IPR038005">
    <property type="entry name" value="RX-like_CC"/>
</dbReference>
<dbReference type="Gene3D" id="1.20.5.4130">
    <property type="match status" value="1"/>
</dbReference>
<dbReference type="GO" id="GO:0002758">
    <property type="term" value="P:innate immune response-activating signaling pathway"/>
    <property type="evidence" value="ECO:0007669"/>
    <property type="project" value="UniProtKB-ARBA"/>
</dbReference>
<evidence type="ECO:0000256" key="5">
    <source>
        <dbReference type="ARBA" id="ARBA00022821"/>
    </source>
</evidence>
<dbReference type="PRINTS" id="PR00364">
    <property type="entry name" value="DISEASERSIST"/>
</dbReference>
<dbReference type="Pfam" id="PF23598">
    <property type="entry name" value="LRR_14"/>
    <property type="match status" value="1"/>
</dbReference>
<dbReference type="InterPro" id="IPR042197">
    <property type="entry name" value="Apaf_helical"/>
</dbReference>
<dbReference type="InterPro" id="IPR002182">
    <property type="entry name" value="NB-ARC"/>
</dbReference>
<dbReference type="GO" id="GO:0009626">
    <property type="term" value="P:plant-type hypersensitive response"/>
    <property type="evidence" value="ECO:0007669"/>
    <property type="project" value="UniProtKB-ARBA"/>
</dbReference>
<dbReference type="PANTHER" id="PTHR23155">
    <property type="entry name" value="DISEASE RESISTANCE PROTEIN RP"/>
    <property type="match status" value="1"/>
</dbReference>
<dbReference type="AlphaFoldDB" id="A0AAQ3PJS8"/>
<gene>
    <name evidence="12" type="ORF">U9M48_002423</name>
</gene>
<dbReference type="Pfam" id="PF00931">
    <property type="entry name" value="NB-ARC"/>
    <property type="match status" value="1"/>
</dbReference>
<evidence type="ECO:0000259" key="9">
    <source>
        <dbReference type="Pfam" id="PF18052"/>
    </source>
</evidence>
<dbReference type="InterPro" id="IPR036388">
    <property type="entry name" value="WH-like_DNA-bd_sf"/>
</dbReference>
<organism evidence="12 13">
    <name type="scientific">Paspalum notatum var. saurae</name>
    <dbReference type="NCBI Taxonomy" id="547442"/>
    <lineage>
        <taxon>Eukaryota</taxon>
        <taxon>Viridiplantae</taxon>
        <taxon>Streptophyta</taxon>
        <taxon>Embryophyta</taxon>
        <taxon>Tracheophyta</taxon>
        <taxon>Spermatophyta</taxon>
        <taxon>Magnoliopsida</taxon>
        <taxon>Liliopsida</taxon>
        <taxon>Poales</taxon>
        <taxon>Poaceae</taxon>
        <taxon>PACMAD clade</taxon>
        <taxon>Panicoideae</taxon>
        <taxon>Andropogonodae</taxon>
        <taxon>Paspaleae</taxon>
        <taxon>Paspalinae</taxon>
        <taxon>Paspalum</taxon>
    </lineage>
</organism>
<evidence type="ECO:0000313" key="12">
    <source>
        <dbReference type="EMBL" id="WVZ51266.1"/>
    </source>
</evidence>
<protein>
    <submittedName>
        <fullName evidence="12">Uncharacterized protein</fullName>
    </submittedName>
</protein>
<evidence type="ECO:0000256" key="2">
    <source>
        <dbReference type="ARBA" id="ARBA00022614"/>
    </source>
</evidence>
<feature type="domain" description="Disease resistance protein winged helix" evidence="10">
    <location>
        <begin position="442"/>
        <end position="515"/>
    </location>
</feature>